<sequence>MSFIFEPKSNSKATKTEIADNAKKAVLTIPVINQPEPIQIYSHPSKPTIKKQREITYLRFFFLGRYKLIA</sequence>
<keyword evidence="2" id="KW-1185">Reference proteome</keyword>
<accession>A0AB94IRY2</accession>
<protein>
    <submittedName>
        <fullName evidence="1">Uncharacterized protein</fullName>
    </submittedName>
</protein>
<evidence type="ECO:0000313" key="1">
    <source>
        <dbReference type="EMBL" id="ETI69829.1"/>
    </source>
</evidence>
<name>A0AB94IRY2_9BACI</name>
<comment type="caution">
    <text evidence="1">The sequence shown here is derived from an EMBL/GenBank/DDBJ whole genome shotgun (WGS) entry which is preliminary data.</text>
</comment>
<organism evidence="1 2">
    <name type="scientific">Neobacillus vireti LMG 21834</name>
    <dbReference type="NCBI Taxonomy" id="1131730"/>
    <lineage>
        <taxon>Bacteria</taxon>
        <taxon>Bacillati</taxon>
        <taxon>Bacillota</taxon>
        <taxon>Bacilli</taxon>
        <taxon>Bacillales</taxon>
        <taxon>Bacillaceae</taxon>
        <taxon>Neobacillus</taxon>
    </lineage>
</organism>
<proteinExistence type="predicted"/>
<evidence type="ECO:0000313" key="2">
    <source>
        <dbReference type="Proteomes" id="UP000018877"/>
    </source>
</evidence>
<dbReference type="AlphaFoldDB" id="A0AB94IRY2"/>
<dbReference type="Proteomes" id="UP000018877">
    <property type="component" value="Unassembled WGS sequence"/>
</dbReference>
<dbReference type="EMBL" id="ALAN01000039">
    <property type="protein sequence ID" value="ETI69829.1"/>
    <property type="molecule type" value="Genomic_DNA"/>
</dbReference>
<gene>
    <name evidence="1" type="ORF">BAVI_05909</name>
</gene>
<reference evidence="1 2" key="1">
    <citation type="journal article" date="2014" name="Environ. Microbiol.">
        <title>The nitrate-ammonifying and nosZ-carrying bacterium Bacillus vireti is a potent source and sink for nitric and nitrous oxide under high nitrate conditions.</title>
        <authorList>
            <person name="Mania D."/>
            <person name="Heylen K."/>
            <person name="van Spanning R.J."/>
            <person name="Frostegard A."/>
        </authorList>
    </citation>
    <scope>NUCLEOTIDE SEQUENCE [LARGE SCALE GENOMIC DNA]</scope>
    <source>
        <strain evidence="1 2">LMG 21834</strain>
    </source>
</reference>